<dbReference type="Gene3D" id="2.60.120.10">
    <property type="entry name" value="Jelly Rolls"/>
    <property type="match status" value="1"/>
</dbReference>
<dbReference type="AlphaFoldDB" id="A0A6B2NVM5"/>
<dbReference type="RefSeq" id="WP_164131513.1">
    <property type="nucleotide sequence ID" value="NZ_JAAGOX010000032.1"/>
</dbReference>
<dbReference type="SUPFAM" id="SSF51206">
    <property type="entry name" value="cAMP-binding domain-like"/>
    <property type="match status" value="1"/>
</dbReference>
<comment type="caution">
    <text evidence="3">The sequence shown here is derived from an EMBL/GenBank/DDBJ whole genome shotgun (WGS) entry which is preliminary data.</text>
</comment>
<dbReference type="InterPro" id="IPR000595">
    <property type="entry name" value="cNMP-bd_dom"/>
</dbReference>
<protein>
    <submittedName>
        <fullName evidence="3">Cyclic nucleotide-binding domain-containing protein</fullName>
    </submittedName>
</protein>
<organism evidence="3">
    <name type="scientific">Ruegeria sp. PrR005</name>
    <dbReference type="NCBI Taxonomy" id="2706882"/>
    <lineage>
        <taxon>Bacteria</taxon>
        <taxon>Pseudomonadati</taxon>
        <taxon>Pseudomonadota</taxon>
        <taxon>Alphaproteobacteria</taxon>
        <taxon>Rhodobacterales</taxon>
        <taxon>Roseobacteraceae</taxon>
        <taxon>Ruegeria</taxon>
    </lineage>
</organism>
<reference evidence="3" key="1">
    <citation type="submission" date="2020-02" db="EMBL/GenBank/DDBJ databases">
        <title>Delineation of the pyrene-degrading pathway in Roseobacter clade bacteria by genomic analysis.</title>
        <authorList>
            <person name="Zhou H."/>
            <person name="Wang H."/>
        </authorList>
    </citation>
    <scope>NUCLEOTIDE SEQUENCE</scope>
    <source>
        <strain evidence="3">PrR005</strain>
    </source>
</reference>
<dbReference type="InterPro" id="IPR014710">
    <property type="entry name" value="RmlC-like_jellyroll"/>
</dbReference>
<name>A0A6B2NVM5_9RHOB</name>
<feature type="transmembrane region" description="Helical" evidence="1">
    <location>
        <begin position="56"/>
        <end position="74"/>
    </location>
</feature>
<feature type="transmembrane region" description="Helical" evidence="1">
    <location>
        <begin position="29"/>
        <end position="50"/>
    </location>
</feature>
<keyword evidence="1" id="KW-0472">Membrane</keyword>
<dbReference type="Pfam" id="PF00027">
    <property type="entry name" value="cNMP_binding"/>
    <property type="match status" value="1"/>
</dbReference>
<feature type="domain" description="Cyclic nucleotide-binding" evidence="2">
    <location>
        <begin position="93"/>
        <end position="190"/>
    </location>
</feature>
<keyword evidence="1" id="KW-0812">Transmembrane</keyword>
<proteinExistence type="predicted"/>
<evidence type="ECO:0000256" key="1">
    <source>
        <dbReference type="SAM" id="Phobius"/>
    </source>
</evidence>
<dbReference type="EMBL" id="JAAGOX010000032">
    <property type="protein sequence ID" value="NDW46489.1"/>
    <property type="molecule type" value="Genomic_DNA"/>
</dbReference>
<accession>A0A6B2NVM5</accession>
<evidence type="ECO:0000313" key="3">
    <source>
        <dbReference type="EMBL" id="NDW46489.1"/>
    </source>
</evidence>
<evidence type="ECO:0000259" key="2">
    <source>
        <dbReference type="PROSITE" id="PS50042"/>
    </source>
</evidence>
<dbReference type="CDD" id="cd00038">
    <property type="entry name" value="CAP_ED"/>
    <property type="match status" value="1"/>
</dbReference>
<gene>
    <name evidence="3" type="ORF">G0P99_16160</name>
</gene>
<sequence length="225" mass="25389">MDLSFITDGWAGHLSYLLLVLSMLMRRMFWLRLFVIASALAGIAFDYFWLNNPVGVFWQTLLILVNLAELFILWRNDRIASFSAEEQRFRDTLLPGLSPGRTRRFLDHGRWETLAPGTVLTREGQPPDFLTYLDDGDIRIEAHGRLLRVVTGGHFIGEMSLMGDGRAVASATVQSRARVWRIERVKLARLRDTSPATMSVLELGIARDMRAKLVFLNATGPGDGP</sequence>
<keyword evidence="1" id="KW-1133">Transmembrane helix</keyword>
<dbReference type="InterPro" id="IPR018490">
    <property type="entry name" value="cNMP-bd_dom_sf"/>
</dbReference>
<dbReference type="SMART" id="SM00100">
    <property type="entry name" value="cNMP"/>
    <property type="match status" value="1"/>
</dbReference>
<dbReference type="PROSITE" id="PS50042">
    <property type="entry name" value="CNMP_BINDING_3"/>
    <property type="match status" value="1"/>
</dbReference>